<dbReference type="InterPro" id="IPR014719">
    <property type="entry name" value="Ribosomal_bL12_C/ClpS-like"/>
</dbReference>
<dbReference type="Gene3D" id="3.30.1390.10">
    <property type="match status" value="1"/>
</dbReference>
<dbReference type="Proteomes" id="UP000070444">
    <property type="component" value="Unassembled WGS sequence"/>
</dbReference>
<dbReference type="Gene3D" id="2.10.110.30">
    <property type="match status" value="1"/>
</dbReference>
<dbReference type="InterPro" id="IPR044046">
    <property type="entry name" value="E3_ligase_UBR-like_C"/>
</dbReference>
<dbReference type="FunFam" id="2.10.110.30:FF:000001">
    <property type="entry name" value="E3 ubiquitin-protein ligase UBR2 isoform 1"/>
    <property type="match status" value="1"/>
</dbReference>
<dbReference type="PANTHER" id="PTHR21497:SF24">
    <property type="entry name" value="E3 UBIQUITIN-PROTEIN LIGASE UBR1"/>
    <property type="match status" value="1"/>
</dbReference>
<dbReference type="InterPro" id="IPR003126">
    <property type="entry name" value="Znf_UBR"/>
</dbReference>
<keyword evidence="5 10" id="KW-0863">Zinc-finger</keyword>
<dbReference type="STRING" id="796925.A0A137P6A3"/>
<dbReference type="GO" id="GO:0071596">
    <property type="term" value="P:ubiquitin-dependent protein catabolic process via the N-end rule pathway"/>
    <property type="evidence" value="ECO:0007669"/>
    <property type="project" value="UniProtKB-UniRule"/>
</dbReference>
<reference evidence="12 13" key="1">
    <citation type="journal article" date="2015" name="Genome Biol. Evol.">
        <title>Phylogenomic analyses indicate that early fungi evolved digesting cell walls of algal ancestors of land plants.</title>
        <authorList>
            <person name="Chang Y."/>
            <person name="Wang S."/>
            <person name="Sekimoto S."/>
            <person name="Aerts A.L."/>
            <person name="Choi C."/>
            <person name="Clum A."/>
            <person name="LaButti K.M."/>
            <person name="Lindquist E.A."/>
            <person name="Yee Ngan C."/>
            <person name="Ohm R.A."/>
            <person name="Salamov A.A."/>
            <person name="Grigoriev I.V."/>
            <person name="Spatafora J.W."/>
            <person name="Berbee M.L."/>
        </authorList>
    </citation>
    <scope>NUCLEOTIDE SEQUENCE [LARGE SCALE GENOMIC DNA]</scope>
    <source>
        <strain evidence="12 13">NRRL 28638</strain>
    </source>
</reference>
<sequence length="2004" mass="228352">METNDLLTKAINATQIDPTNNKIHFFRSLSRYLIWSSEKYQNHFNEQVKKEIYIGLNYFLSAGNSEIWDKLNQSMHLFDSNHSNKEKASDMPPPGIYCGKMFQRGEGIYRCKDCGVDESCVLCSACFKASDHEGHEVLFTIDSGGNGCCDCGNPESWRTPNQCRFHDPDCAPTPTLHCNYPELPDIINAITYAIPILLDFSLHCFDVAPHDMNNLSSKSDVEKDYNYTSKAWGVSHWSSPQQFSLVLWDDQDHAYPSVIHMIEMVLGCSEEDAKRQTYKIDEVGRCIVAHSDDILHLSGFAHRFKCTSLDATIRSSKAIFFEDLAGSIISYLKNLLNNWSLSSIYDGLLIDKIRSQVGEAMLQKWQWFTPYQVPDVDIPKWIERNRIRLPYINFPGYQYDLANFPFPDGSDLAYDHPHIDTGDLEKPSGDIGSKIVFSTGPRFQDVPFNPASSPWFAIQNVASNECEENKVQNLAKTRLDHFIENDSKLWKALRHDLKALYIGALLSDPHQFRIRFGEHFTAVYHKLWDSMTTYDRSPELSLFLFSTQVFTFPSIAAHLIDQHGLLYIVLKQFNLALAGSVPSAHQYSGFSSEFPPVLNSSNIAFGSRPIYHLFKDLKLLLQHTKVQQIIPQNHQFLAQFLYFLAQFQGISAEPRRGDVHVEFENETYQKTFDMIHQISKIIALITASYNSDTLSLIKAVRRTLYLIDVWLRYGAEDQGTDNMSNRPDRDCILFHPAHLTRHEKGTNRLTMVPRFQVSGGASVSLVHPLQWFLSGLLRNIHLLTQPKLNEFGIQDISHLLIGCGDPSNSIWWTCARRFIGVVEYSIRGVVKSAQIRANVWVRNGYNIKYQITYYREGAFSESLYLQDLYMIQIMFAVLPCTYGINTLNDRFELDSFMNDSFTHSVYDSPQMVSMMIEMLGVIIHCIEDRSFITEAPIEDQIRKEIIQNTIISASFSELSRRIGDRLSSHKSFQTILNELCDFTPPETIQSLGCYTLKKEYIKYCSPFYFKNSRNILHEVDRVKKEKLKDSDHPYFLPILKHIQPGSFENLGDLLHDETLALILFWCLWHTLHRTEALSLVDDALHIFFLAYVDSNSKFVLTEELLNRETPAPGLWSHSVVIPFGTSQSDICKRYVNENGYCTLDIILTLLNHNEFQSSRSKLDYLCDIFYKFGGNEARSAINKFKQSSEHVDEAVLKQEEEKRRKAEALARRQRIMGEFSKAQKSFIDNQKDLYDEDEDEFDDAVPTAAVLSERPYLEGNCLACQEPGSHSSPYGVLCYIQTSKLLSTVPLHEVDIRATVNSPLQHVVSAPHCPPSQRLKAHQPPPSSPNSRFGLHFNSCGHIMHIRCVTELAAQSEARQNSSPARNFAERVSFKEIICPLCKAISNAIIPVSGNPALAHGTHEPQSLTDWLTELSYAKDNALANLPENYRNASDPPIPLESLNFNPFGDEIPSPLNEPLTANPQSGPVSAILARRRQHVLGTSRIRNMISQFLQDLIPPNSIAIAEETLTKYLDQPKGFLSEKYGRTSNAVLPGYVRLLDSARICYAQQSLYDPGPVQAQEYAHSLNPVDSLVHSLAFTITSVEKMDRSDKPELDTPDSFLDRIPYLSLQGHQLMWNCLISMAGLAGLPFQHASISRACEILSQLQGKKTSQWILTQDSFIILVEMALLPLPYFQLSSLPMFQLTLILEMTKIIVGALVSTFQTCQYIASGHTPILNTPLSSLPPPHPGFVKIVEMIALQGIQLPTSQYNSILELCGYSDLYHFVYNYLVIFMRKSLLLSHSMQITMDYHERDDDETELDSLLKKLKLPKIDELIEQIVQNNTLCEVIINWCMPLDQISDLHLKQFNVEYPFIYHIHPLPQRLDDLFEVTRSYTCPNCDFIPSSPAICLFCGEILCFKSFCCQKGSYGECNLHMRKCGGTVGLVFIIKYNYLLTQYNDNGSFYLTPYLDKHGELDECLKYGRLQYLNEARFKAIGKMVFTHQIPQYVCRKLEKAIDHGGWEAL</sequence>
<dbReference type="SUPFAM" id="SSF54736">
    <property type="entry name" value="ClpS-like"/>
    <property type="match status" value="1"/>
</dbReference>
<dbReference type="EC" id="2.3.2.27" evidence="10"/>
<dbReference type="CDD" id="cd19673">
    <property type="entry name" value="UBR-box_UBR3"/>
    <property type="match status" value="1"/>
</dbReference>
<feature type="domain" description="UBR-type" evidence="11">
    <location>
        <begin position="96"/>
        <end position="168"/>
    </location>
</feature>
<dbReference type="Pfam" id="PF22960">
    <property type="entry name" value="WHD_UBR1"/>
    <property type="match status" value="1"/>
</dbReference>
<dbReference type="SMART" id="SM00396">
    <property type="entry name" value="ZnF_UBR1"/>
    <property type="match status" value="1"/>
</dbReference>
<dbReference type="GO" id="GO:0016567">
    <property type="term" value="P:protein ubiquitination"/>
    <property type="evidence" value="ECO:0007669"/>
    <property type="project" value="UniProtKB-UniRule"/>
</dbReference>
<evidence type="ECO:0000256" key="7">
    <source>
        <dbReference type="ARBA" id="ARBA00022833"/>
    </source>
</evidence>
<dbReference type="InterPro" id="IPR003769">
    <property type="entry name" value="ClpS_core"/>
</dbReference>
<evidence type="ECO:0000259" key="11">
    <source>
        <dbReference type="PROSITE" id="PS51157"/>
    </source>
</evidence>
<dbReference type="UniPathway" id="UPA00143"/>
<name>A0A137P6A3_CONC2</name>
<evidence type="ECO:0000256" key="9">
    <source>
        <dbReference type="PROSITE-ProRule" id="PRU00508"/>
    </source>
</evidence>
<dbReference type="PROSITE" id="PS51157">
    <property type="entry name" value="ZF_UBR"/>
    <property type="match status" value="1"/>
</dbReference>
<gene>
    <name evidence="12" type="ORF">CONCODRAFT_70560</name>
</gene>
<evidence type="ECO:0000256" key="8">
    <source>
        <dbReference type="ARBA" id="ARBA00046341"/>
    </source>
</evidence>
<feature type="zinc finger region" description="UBR-type" evidence="9">
    <location>
        <begin position="96"/>
        <end position="168"/>
    </location>
</feature>
<evidence type="ECO:0000256" key="10">
    <source>
        <dbReference type="RuleBase" id="RU366018"/>
    </source>
</evidence>
<dbReference type="Pfam" id="PF18995">
    <property type="entry name" value="PRT6_C"/>
    <property type="match status" value="1"/>
</dbReference>
<keyword evidence="4 10" id="KW-0479">Metal-binding</keyword>
<dbReference type="EMBL" id="KQ964499">
    <property type="protein sequence ID" value="KXN70528.1"/>
    <property type="molecule type" value="Genomic_DNA"/>
</dbReference>
<dbReference type="Pfam" id="PF02617">
    <property type="entry name" value="ClpS"/>
    <property type="match status" value="1"/>
</dbReference>
<comment type="function">
    <text evidence="10">Ubiquitin ligase protein which is a component of the N-end rule pathway. Recognizes and binds to proteins bearing specific N-terminal residues that are destabilizing according to the N-end rule, leading to their ubiquitination and subsequent degradation.</text>
</comment>
<keyword evidence="3 10" id="KW-0808">Transferase</keyword>
<dbReference type="GO" id="GO:0008270">
    <property type="term" value="F:zinc ion binding"/>
    <property type="evidence" value="ECO:0007669"/>
    <property type="project" value="UniProtKB-UniRule"/>
</dbReference>
<keyword evidence="7 10" id="KW-0862">Zinc</keyword>
<keyword evidence="13" id="KW-1185">Reference proteome</keyword>
<proteinExistence type="inferred from homology"/>
<organism evidence="12 13">
    <name type="scientific">Conidiobolus coronatus (strain ATCC 28846 / CBS 209.66 / NRRL 28638)</name>
    <name type="common">Delacroixia coronata</name>
    <dbReference type="NCBI Taxonomy" id="796925"/>
    <lineage>
        <taxon>Eukaryota</taxon>
        <taxon>Fungi</taxon>
        <taxon>Fungi incertae sedis</taxon>
        <taxon>Zoopagomycota</taxon>
        <taxon>Entomophthoromycotina</taxon>
        <taxon>Entomophthoromycetes</taxon>
        <taxon>Entomophthorales</taxon>
        <taxon>Ancylistaceae</taxon>
        <taxon>Conidiobolus</taxon>
    </lineage>
</organism>
<comment type="catalytic activity">
    <reaction evidence="1 10">
        <text>S-ubiquitinyl-[E2 ubiquitin-conjugating enzyme]-L-cysteine + [acceptor protein]-L-lysine = [E2 ubiquitin-conjugating enzyme]-L-cysteine + N(6)-ubiquitinyl-[acceptor protein]-L-lysine.</text>
        <dbReference type="EC" id="2.3.2.27"/>
    </reaction>
</comment>
<evidence type="ECO:0000256" key="2">
    <source>
        <dbReference type="ARBA" id="ARBA00004906"/>
    </source>
</evidence>
<dbReference type="GO" id="GO:0000151">
    <property type="term" value="C:ubiquitin ligase complex"/>
    <property type="evidence" value="ECO:0007669"/>
    <property type="project" value="TreeGrafter"/>
</dbReference>
<dbReference type="OMA" id="GEASYMC"/>
<dbReference type="GO" id="GO:0061630">
    <property type="term" value="F:ubiquitin protein ligase activity"/>
    <property type="evidence" value="ECO:0007669"/>
    <property type="project" value="UniProtKB-UniRule"/>
</dbReference>
<dbReference type="PANTHER" id="PTHR21497">
    <property type="entry name" value="UBIQUITIN LIGASE E3 ALPHA-RELATED"/>
    <property type="match status" value="1"/>
</dbReference>
<evidence type="ECO:0000256" key="4">
    <source>
        <dbReference type="ARBA" id="ARBA00022723"/>
    </source>
</evidence>
<comment type="pathway">
    <text evidence="2 10">Protein modification; protein ubiquitination.</text>
</comment>
<protein>
    <recommendedName>
        <fullName evidence="10">E3 ubiquitin-protein ligase</fullName>
        <ecNumber evidence="10">2.3.2.27</ecNumber>
    </recommendedName>
</protein>
<comment type="similarity">
    <text evidence="8 10">Belongs to the E3 ubiquitin-protein ligase UBR1-like family.</text>
</comment>
<dbReference type="GO" id="GO:0005737">
    <property type="term" value="C:cytoplasm"/>
    <property type="evidence" value="ECO:0007669"/>
    <property type="project" value="TreeGrafter"/>
</dbReference>
<dbReference type="OrthoDB" id="26387at2759"/>
<evidence type="ECO:0000313" key="13">
    <source>
        <dbReference type="Proteomes" id="UP000070444"/>
    </source>
</evidence>
<evidence type="ECO:0000256" key="3">
    <source>
        <dbReference type="ARBA" id="ARBA00022679"/>
    </source>
</evidence>
<evidence type="ECO:0000256" key="1">
    <source>
        <dbReference type="ARBA" id="ARBA00000900"/>
    </source>
</evidence>
<accession>A0A137P6A3</accession>
<keyword evidence="6 10" id="KW-0833">Ubl conjugation pathway</keyword>
<dbReference type="InterPro" id="IPR055194">
    <property type="entry name" value="UBR1-like_WH"/>
</dbReference>
<evidence type="ECO:0000313" key="12">
    <source>
        <dbReference type="EMBL" id="KXN70528.1"/>
    </source>
</evidence>
<dbReference type="Pfam" id="PF02207">
    <property type="entry name" value="zf-UBR"/>
    <property type="match status" value="1"/>
</dbReference>
<evidence type="ECO:0000256" key="5">
    <source>
        <dbReference type="ARBA" id="ARBA00022771"/>
    </source>
</evidence>
<dbReference type="InterPro" id="IPR039164">
    <property type="entry name" value="UBR1-like"/>
</dbReference>
<evidence type="ECO:0000256" key="6">
    <source>
        <dbReference type="ARBA" id="ARBA00022786"/>
    </source>
</evidence>